<dbReference type="Proteomes" id="UP000595814">
    <property type="component" value="Chromosome"/>
</dbReference>
<accession>A0AC61MPF9</accession>
<evidence type="ECO:0000313" key="2">
    <source>
        <dbReference type="Proteomes" id="UP000595814"/>
    </source>
</evidence>
<dbReference type="EMBL" id="CP066744">
    <property type="protein sequence ID" value="QQK07371.1"/>
    <property type="molecule type" value="Genomic_DNA"/>
</dbReference>
<sequence>MNFKVTYKEKDGGIQAIINYKVNGKWKQKTNKALNGNRVIPVPENL</sequence>
<keyword evidence="2" id="KW-1185">Reference proteome</keyword>
<reference evidence="1 2" key="1">
    <citation type="journal article" date="2022" name="Int. J. Syst. Evol. Microbiol.">
        <title>Miniphocaeibacter halophilus sp. nov., an ammonium-tolerant acetate-producing bacterium isolated from a biogas system.</title>
        <authorList>
            <person name="Schnurer A."/>
            <person name="Singh A."/>
            <person name="Bi S."/>
            <person name="Qiao W."/>
            <person name="Westerholm M."/>
        </authorList>
    </citation>
    <scope>NUCLEOTIDE SEQUENCE [LARGE SCALE GENOMIC DNA]</scope>
    <source>
        <strain evidence="1 2">AMB_01</strain>
    </source>
</reference>
<gene>
    <name evidence="1" type="ORF">JFY71_08605</name>
</gene>
<protein>
    <submittedName>
        <fullName evidence="1">Uncharacterized protein</fullName>
    </submittedName>
</protein>
<proteinExistence type="predicted"/>
<evidence type="ECO:0000313" key="1">
    <source>
        <dbReference type="EMBL" id="QQK07371.1"/>
    </source>
</evidence>
<organism evidence="1 2">
    <name type="scientific">Miniphocaeibacter halophilus</name>
    <dbReference type="NCBI Taxonomy" id="2931922"/>
    <lineage>
        <taxon>Bacteria</taxon>
        <taxon>Bacillati</taxon>
        <taxon>Bacillota</taxon>
        <taxon>Tissierellia</taxon>
        <taxon>Tissierellales</taxon>
        <taxon>Peptoniphilaceae</taxon>
        <taxon>Miniphocaeibacter</taxon>
    </lineage>
</organism>
<name>A0AC61MPF9_9FIRM</name>